<comment type="caution">
    <text evidence="1">The sequence shown here is derived from an EMBL/GenBank/DDBJ whole genome shotgun (WGS) entry which is preliminary data.</text>
</comment>
<accession>A0A1X2IMM4</accession>
<protein>
    <submittedName>
        <fullName evidence="1">Uncharacterized protein</fullName>
    </submittedName>
</protein>
<sequence length="80" mass="9134">MVYQPLPTNHQLIHESLFLPLLDIYIVSTFHPSPFSLNLFIFLPPKYIFFIHTSNKKQINNSNKTILTIITAAATTTTTT</sequence>
<proteinExistence type="predicted"/>
<dbReference type="AlphaFoldDB" id="A0A1X2IMM4"/>
<name>A0A1X2IMM4_9FUNG</name>
<reference evidence="1 2" key="1">
    <citation type="submission" date="2016-07" db="EMBL/GenBank/DDBJ databases">
        <title>Pervasive Adenine N6-methylation of Active Genes in Fungi.</title>
        <authorList>
            <consortium name="DOE Joint Genome Institute"/>
            <person name="Mondo S.J."/>
            <person name="Dannebaum R.O."/>
            <person name="Kuo R.C."/>
            <person name="Labutti K."/>
            <person name="Haridas S."/>
            <person name="Kuo A."/>
            <person name="Salamov A."/>
            <person name="Ahrendt S.R."/>
            <person name="Lipzen A."/>
            <person name="Sullivan W."/>
            <person name="Andreopoulos W.B."/>
            <person name="Clum A."/>
            <person name="Lindquist E."/>
            <person name="Daum C."/>
            <person name="Ramamoorthy G.K."/>
            <person name="Gryganskyi A."/>
            <person name="Culley D."/>
            <person name="Magnuson J.K."/>
            <person name="James T.Y."/>
            <person name="O'Malley M.A."/>
            <person name="Stajich J.E."/>
            <person name="Spatafora J.W."/>
            <person name="Visel A."/>
            <person name="Grigoriev I.V."/>
        </authorList>
    </citation>
    <scope>NUCLEOTIDE SEQUENCE [LARGE SCALE GENOMIC DNA]</scope>
    <source>
        <strain evidence="1 2">NRRL 1336</strain>
    </source>
</reference>
<organism evidence="1 2">
    <name type="scientific">Absidia repens</name>
    <dbReference type="NCBI Taxonomy" id="90262"/>
    <lineage>
        <taxon>Eukaryota</taxon>
        <taxon>Fungi</taxon>
        <taxon>Fungi incertae sedis</taxon>
        <taxon>Mucoromycota</taxon>
        <taxon>Mucoromycotina</taxon>
        <taxon>Mucoromycetes</taxon>
        <taxon>Mucorales</taxon>
        <taxon>Cunninghamellaceae</taxon>
        <taxon>Absidia</taxon>
    </lineage>
</organism>
<gene>
    <name evidence="1" type="ORF">BCR42DRAFT_450158</name>
</gene>
<keyword evidence="2" id="KW-1185">Reference proteome</keyword>
<dbReference type="Proteomes" id="UP000193560">
    <property type="component" value="Unassembled WGS sequence"/>
</dbReference>
<dbReference type="EMBL" id="MCGE01000008">
    <property type="protein sequence ID" value="ORZ19027.1"/>
    <property type="molecule type" value="Genomic_DNA"/>
</dbReference>
<evidence type="ECO:0000313" key="1">
    <source>
        <dbReference type="EMBL" id="ORZ19027.1"/>
    </source>
</evidence>
<evidence type="ECO:0000313" key="2">
    <source>
        <dbReference type="Proteomes" id="UP000193560"/>
    </source>
</evidence>